<dbReference type="Gene3D" id="3.40.50.1000">
    <property type="entry name" value="HAD superfamily/HAD-like"/>
    <property type="match status" value="1"/>
</dbReference>
<dbReference type="InterPro" id="IPR023214">
    <property type="entry name" value="HAD_sf"/>
</dbReference>
<evidence type="ECO:0000313" key="2">
    <source>
        <dbReference type="Proteomes" id="UP000216311"/>
    </source>
</evidence>
<name>A0A255GUX7_9ACTN</name>
<protein>
    <submittedName>
        <fullName evidence="1">Uncharacterized protein</fullName>
    </submittedName>
</protein>
<accession>A0A255GUX7</accession>
<sequence>MLRWAGHGVAMGDADPQARAAADEVLSAGNDDEAVAEWLLNRL</sequence>
<dbReference type="Proteomes" id="UP000216311">
    <property type="component" value="Unassembled WGS sequence"/>
</dbReference>
<organism evidence="1 2">
    <name type="scientific">Enemella dayhoffiae</name>
    <dbReference type="NCBI Taxonomy" id="2016507"/>
    <lineage>
        <taxon>Bacteria</taxon>
        <taxon>Bacillati</taxon>
        <taxon>Actinomycetota</taxon>
        <taxon>Actinomycetes</taxon>
        <taxon>Propionibacteriales</taxon>
        <taxon>Propionibacteriaceae</taxon>
        <taxon>Enemella</taxon>
    </lineage>
</organism>
<gene>
    <name evidence="1" type="ORF">CGZ93_14290</name>
</gene>
<reference evidence="1 2" key="1">
    <citation type="submission" date="2017-07" db="EMBL/GenBank/DDBJ databases">
        <title>Draft whole genome sequences of clinical Proprionibacteriaceae strains.</title>
        <authorList>
            <person name="Bernier A.-M."/>
            <person name="Bernard K."/>
            <person name="Domingo M.-C."/>
        </authorList>
    </citation>
    <scope>NUCLEOTIDE SEQUENCE [LARGE SCALE GENOMIC DNA]</scope>
    <source>
        <strain evidence="1 2">NML 130396</strain>
    </source>
</reference>
<dbReference type="Pfam" id="PF08282">
    <property type="entry name" value="Hydrolase_3"/>
    <property type="match status" value="1"/>
</dbReference>
<comment type="caution">
    <text evidence="1">The sequence shown here is derived from an EMBL/GenBank/DDBJ whole genome shotgun (WGS) entry which is preliminary data.</text>
</comment>
<dbReference type="EMBL" id="NMVQ01000043">
    <property type="protein sequence ID" value="OYO18596.1"/>
    <property type="molecule type" value="Genomic_DNA"/>
</dbReference>
<dbReference type="SUPFAM" id="SSF56784">
    <property type="entry name" value="HAD-like"/>
    <property type="match status" value="1"/>
</dbReference>
<dbReference type="AlphaFoldDB" id="A0A255GUX7"/>
<dbReference type="InterPro" id="IPR036412">
    <property type="entry name" value="HAD-like_sf"/>
</dbReference>
<proteinExistence type="predicted"/>
<keyword evidence="2" id="KW-1185">Reference proteome</keyword>
<dbReference type="OrthoDB" id="3180855at2"/>
<evidence type="ECO:0000313" key="1">
    <source>
        <dbReference type="EMBL" id="OYO18596.1"/>
    </source>
</evidence>